<dbReference type="GeneID" id="70235051"/>
<dbReference type="InterPro" id="IPR053949">
    <property type="entry name" value="SBE2/SBE22_M"/>
</dbReference>
<dbReference type="Proteomes" id="UP000769157">
    <property type="component" value="Unassembled WGS sequence"/>
</dbReference>
<feature type="region of interest" description="Disordered" evidence="1">
    <location>
        <begin position="1"/>
        <end position="71"/>
    </location>
</feature>
<protein>
    <recommendedName>
        <fullName evidence="2">SBE2/SBE22 middle domain-containing protein</fullName>
    </recommendedName>
</protein>
<reference evidence="3" key="1">
    <citation type="journal article" date="2021" name="Open Biol.">
        <title>Shared evolutionary footprints suggest mitochondrial oxidative damage underlies multiple complex I losses in fungi.</title>
        <authorList>
            <person name="Schikora-Tamarit M.A."/>
            <person name="Marcet-Houben M."/>
            <person name="Nosek J."/>
            <person name="Gabaldon T."/>
        </authorList>
    </citation>
    <scope>NUCLEOTIDE SEQUENCE</scope>
    <source>
        <strain evidence="3">CBS6075</strain>
    </source>
</reference>
<dbReference type="AlphaFoldDB" id="A0A9P8P9F2"/>
<organism evidence="3 4">
    <name type="scientific">Ogataea philodendri</name>
    <dbReference type="NCBI Taxonomy" id="1378263"/>
    <lineage>
        <taxon>Eukaryota</taxon>
        <taxon>Fungi</taxon>
        <taxon>Dikarya</taxon>
        <taxon>Ascomycota</taxon>
        <taxon>Saccharomycotina</taxon>
        <taxon>Pichiomycetes</taxon>
        <taxon>Pichiales</taxon>
        <taxon>Pichiaceae</taxon>
        <taxon>Ogataea</taxon>
    </lineage>
</organism>
<accession>A0A9P8P9F2</accession>
<evidence type="ECO:0000259" key="2">
    <source>
        <dbReference type="Pfam" id="PF22874"/>
    </source>
</evidence>
<evidence type="ECO:0000256" key="1">
    <source>
        <dbReference type="SAM" id="MobiDB-lite"/>
    </source>
</evidence>
<evidence type="ECO:0000313" key="4">
    <source>
        <dbReference type="Proteomes" id="UP000769157"/>
    </source>
</evidence>
<dbReference type="Pfam" id="PF22874">
    <property type="entry name" value="SBE2_M"/>
    <property type="match status" value="1"/>
</dbReference>
<dbReference type="RefSeq" id="XP_046062247.1">
    <property type="nucleotide sequence ID" value="XM_046204024.1"/>
</dbReference>
<evidence type="ECO:0000313" key="3">
    <source>
        <dbReference type="EMBL" id="KAH3667435.1"/>
    </source>
</evidence>
<keyword evidence="4" id="KW-1185">Reference proteome</keyword>
<feature type="domain" description="SBE2/SBE22 middle" evidence="2">
    <location>
        <begin position="200"/>
        <end position="241"/>
    </location>
</feature>
<dbReference type="EMBL" id="JAEUBE010000183">
    <property type="protein sequence ID" value="KAH3667435.1"/>
    <property type="molecule type" value="Genomic_DNA"/>
</dbReference>
<feature type="compositionally biased region" description="Low complexity" evidence="1">
    <location>
        <begin position="26"/>
        <end position="49"/>
    </location>
</feature>
<reference evidence="3" key="2">
    <citation type="submission" date="2021-01" db="EMBL/GenBank/DDBJ databases">
        <authorList>
            <person name="Schikora-Tamarit M.A."/>
        </authorList>
    </citation>
    <scope>NUCLEOTIDE SEQUENCE</scope>
    <source>
        <strain evidence="3">CBS6075</strain>
    </source>
</reference>
<proteinExistence type="predicted"/>
<name>A0A9P8P9F2_9ASCO</name>
<gene>
    <name evidence="3" type="ORF">OGAPHI_003084</name>
</gene>
<dbReference type="OrthoDB" id="289721at2759"/>
<sequence length="507" mass="58291">MPSFSGLGIKRPSDSVLNISKHDSTTGDSSGDSNGSTSRVSSITSVSSTELPRTNIKVPPPRASRIAKTMSQQEKYKLYEELENDDKIPDESSMFNVPLAMHSTASLFEHTSRDSGSHILKRAWKDSSKIVPSPLPGALAQESRTEPTYLPSPTLTKHYSYTTLSPDARQLTGFYEYSVQNHVEKELNRRSKYSSKVDILDDPTLVSSEKADSLTMTRPSWLPPKNKHESLKHEKEFTKMVEKYGLHHRKESARAEQRERDRMIGDARLTYFAGKTKIKSSNWAEIKKLMWRTQVDAATRYTIFVKVLEHRQFSVEVPTLSPTTRNLDLDSFISSHPDIYKQPKLFASLDKLLRITSAQQDWQLNSYHVNLALLTNGFSFSRSLKTLYFLNKHIVTKEFVTKFNAIQSHPYMKSSLKSFKDDLNLVTFDAFMKIMKNFSLPMVFKLVSLLMVYGDYKLLYACVLTVLLHYHFGWNNLQLVLHNSDPMIRIPDEEVFWSRVYSYYKKM</sequence>
<comment type="caution">
    <text evidence="3">The sequence shown here is derived from an EMBL/GenBank/DDBJ whole genome shotgun (WGS) entry which is preliminary data.</text>
</comment>